<dbReference type="InterPro" id="IPR018194">
    <property type="entry name" value="Ni-dep_hyd_lsu_Ni_BS"/>
</dbReference>
<dbReference type="Gene3D" id="1.10.645.10">
    <property type="entry name" value="Cytochrome-c3 Hydrogenase, chain B"/>
    <property type="match status" value="1"/>
</dbReference>
<feature type="binding site" evidence="6">
    <location>
        <position position="68"/>
    </location>
    <ligand>
        <name>Ni(2+)</name>
        <dbReference type="ChEBI" id="CHEBI:49786"/>
    </ligand>
</feature>
<dbReference type="SUPFAM" id="SSF56762">
    <property type="entry name" value="HydB/Nqo4-like"/>
    <property type="match status" value="1"/>
</dbReference>
<name>A0A0U0WC30_MYCBE</name>
<accession>A0A0U0WC30</accession>
<evidence type="ECO:0000256" key="5">
    <source>
        <dbReference type="ARBA" id="ARBA00023002"/>
    </source>
</evidence>
<feature type="binding site" evidence="6">
    <location>
        <position position="421"/>
    </location>
    <ligand>
        <name>Mg(2+)</name>
        <dbReference type="ChEBI" id="CHEBI:18420"/>
    </ligand>
</feature>
<gene>
    <name evidence="7" type="ORF">BN971_03436</name>
</gene>
<dbReference type="AlphaFoldDB" id="A0A0U0WC30"/>
<keyword evidence="6" id="KW-0460">Magnesium</keyword>
<feature type="binding site" evidence="6">
    <location>
        <position position="415"/>
    </location>
    <ligand>
        <name>Ni(2+)</name>
        <dbReference type="ChEBI" id="CHEBI:49786"/>
    </ligand>
</feature>
<reference evidence="7 8" key="1">
    <citation type="submission" date="2015-03" db="EMBL/GenBank/DDBJ databases">
        <authorList>
            <person name="Murphy D."/>
        </authorList>
    </citation>
    <scope>NUCLEOTIDE SEQUENCE [LARGE SCALE GENOMIC DNA]</scope>
    <source>
        <strain evidence="7 8">DSM 44277</strain>
    </source>
</reference>
<evidence type="ECO:0000256" key="1">
    <source>
        <dbReference type="ARBA" id="ARBA00001967"/>
    </source>
</evidence>
<feature type="binding site" evidence="6">
    <location>
        <position position="65"/>
    </location>
    <ligand>
        <name>Ni(2+)</name>
        <dbReference type="ChEBI" id="CHEBI:49786"/>
    </ligand>
</feature>
<evidence type="ECO:0000256" key="6">
    <source>
        <dbReference type="PIRSR" id="PIRSR601501-1"/>
    </source>
</evidence>
<evidence type="ECO:0000313" key="8">
    <source>
        <dbReference type="Proteomes" id="UP000198875"/>
    </source>
</evidence>
<dbReference type="RefSeq" id="WP_085180892.1">
    <property type="nucleotide sequence ID" value="NZ_CSTD01000003.1"/>
</dbReference>
<comment type="cofactor">
    <cofactor evidence="6">
        <name>Fe cation</name>
        <dbReference type="ChEBI" id="CHEBI:24875"/>
    </cofactor>
</comment>
<feature type="binding site" evidence="6">
    <location>
        <position position="418"/>
    </location>
    <ligand>
        <name>Fe cation</name>
        <dbReference type="ChEBI" id="CHEBI:24875"/>
    </ligand>
</feature>
<evidence type="ECO:0000256" key="2">
    <source>
        <dbReference type="ARBA" id="ARBA00009292"/>
    </source>
</evidence>
<feature type="binding site" evidence="6">
    <location>
        <position position="371"/>
    </location>
    <ligand>
        <name>Mg(2+)</name>
        <dbReference type="ChEBI" id="CHEBI:18420"/>
    </ligand>
</feature>
<organism evidence="7 8">
    <name type="scientific">Mycobacterium bohemicum DSM 44277</name>
    <dbReference type="NCBI Taxonomy" id="1236609"/>
    <lineage>
        <taxon>Bacteria</taxon>
        <taxon>Bacillati</taxon>
        <taxon>Actinomycetota</taxon>
        <taxon>Actinomycetes</taxon>
        <taxon>Mycobacteriales</taxon>
        <taxon>Mycobacteriaceae</taxon>
        <taxon>Mycobacterium</taxon>
    </lineage>
</organism>
<keyword evidence="3 6" id="KW-0533">Nickel</keyword>
<comment type="cofactor">
    <cofactor evidence="1 6">
        <name>Ni(2+)</name>
        <dbReference type="ChEBI" id="CHEBI:49786"/>
    </cofactor>
</comment>
<evidence type="ECO:0000313" key="7">
    <source>
        <dbReference type="EMBL" id="CPR12142.1"/>
    </source>
</evidence>
<dbReference type="InterPro" id="IPR029014">
    <property type="entry name" value="NiFe-Hase_large"/>
</dbReference>
<proteinExistence type="inferred from homology"/>
<feature type="binding site" evidence="6">
    <location>
        <position position="46"/>
    </location>
    <ligand>
        <name>Mg(2+)</name>
        <dbReference type="ChEBI" id="CHEBI:18420"/>
    </ligand>
</feature>
<dbReference type="PANTHER" id="PTHR43600">
    <property type="entry name" value="COENZYME F420 HYDROGENASE, SUBUNIT ALPHA"/>
    <property type="match status" value="1"/>
</dbReference>
<dbReference type="OrthoDB" id="9761717at2"/>
<evidence type="ECO:0000256" key="3">
    <source>
        <dbReference type="ARBA" id="ARBA00022596"/>
    </source>
</evidence>
<keyword evidence="5" id="KW-0560">Oxidoreductase</keyword>
<dbReference type="EMBL" id="CSTD01000003">
    <property type="protein sequence ID" value="CPR12142.1"/>
    <property type="molecule type" value="Genomic_DNA"/>
</dbReference>
<dbReference type="Proteomes" id="UP000198875">
    <property type="component" value="Unassembled WGS sequence"/>
</dbReference>
<keyword evidence="6" id="KW-0408">Iron</keyword>
<keyword evidence="4 6" id="KW-0479">Metal-binding</keyword>
<dbReference type="PANTHER" id="PTHR43600:SF2">
    <property type="entry name" value="F420-NON-REDUCING HYDROGENASE VHU SUBUNIT A"/>
    <property type="match status" value="1"/>
</dbReference>
<dbReference type="GO" id="GO:0016151">
    <property type="term" value="F:nickel cation binding"/>
    <property type="evidence" value="ECO:0007669"/>
    <property type="project" value="InterPro"/>
</dbReference>
<sequence length="430" mass="46983">MNPENRTLSVGTLTRVEGEGALHVRLKDGELDSVELNIYEPPRFFEAFLRGRSYTEPPDLTARVCGICPVAYQVSSCNALESACGVEVDPELVALRRLLYCGEWIHSHMLHIYLLHAPDFLGYPDAIAMARDEREVVERGLRLKKAGNRLMDFVGGRAIHPINVRLGGFYSVPTRSQFAPVAEQLRRALDDALATVEWAAGFEFPDLEVDHEMLALSQDGRYPIENGVIARSAGPSFPVPEFTAHVRELQVPHSTALHATLDGGRYVTGPLARYCLNSSALSPVAAQAAAAAGLADECRNPFRSIVVRAVEVVYAIEEALRIIDSYERPARPFVDVPARPGIGHGVSEAPRGLLYHSYEIGADGLVSAATMIPPTSQNQAAIEADLARVVSDNLFLADDELTSLCEKVIRSYDPCISCSAHFLTLTVHRG</sequence>
<evidence type="ECO:0000256" key="4">
    <source>
        <dbReference type="ARBA" id="ARBA00022723"/>
    </source>
</evidence>
<comment type="similarity">
    <text evidence="2">Belongs to the [NiFe]/[NiFeSe] hydrogenase large subunit family.</text>
</comment>
<feature type="binding site" evidence="6">
    <location>
        <position position="68"/>
    </location>
    <ligand>
        <name>Fe cation</name>
        <dbReference type="ChEBI" id="CHEBI:24875"/>
    </ligand>
</feature>
<dbReference type="PROSITE" id="PS00508">
    <property type="entry name" value="NI_HGENASE_L_2"/>
    <property type="match status" value="1"/>
</dbReference>
<dbReference type="Pfam" id="PF00374">
    <property type="entry name" value="NiFeSe_Hases"/>
    <property type="match status" value="2"/>
</dbReference>
<dbReference type="GO" id="GO:0008901">
    <property type="term" value="F:ferredoxin hydrogenase activity"/>
    <property type="evidence" value="ECO:0007669"/>
    <property type="project" value="InterPro"/>
</dbReference>
<dbReference type="InterPro" id="IPR001501">
    <property type="entry name" value="Ni-dep_hyd_lsu"/>
</dbReference>
<protein>
    <submittedName>
        <fullName evidence="7">Coenzyme F420-reducing hydrogenase subunit alpha</fullName>
    </submittedName>
</protein>